<protein>
    <recommendedName>
        <fullName evidence="3">Glycosyltransferase 2-like domain-containing protein</fullName>
    </recommendedName>
</protein>
<feature type="transmembrane region" description="Helical" evidence="1">
    <location>
        <begin position="360"/>
        <end position="381"/>
    </location>
</feature>
<dbReference type="Gene3D" id="3.90.550.10">
    <property type="entry name" value="Spore Coat Polysaccharide Biosynthesis Protein SpsA, Chain A"/>
    <property type="match status" value="1"/>
</dbReference>
<keyword evidence="1" id="KW-1133">Transmembrane helix</keyword>
<dbReference type="Pfam" id="PF13641">
    <property type="entry name" value="Glyco_tranf_2_3"/>
    <property type="match status" value="1"/>
</dbReference>
<evidence type="ECO:0000256" key="1">
    <source>
        <dbReference type="SAM" id="Phobius"/>
    </source>
</evidence>
<feature type="transmembrane region" description="Helical" evidence="1">
    <location>
        <begin position="291"/>
        <end position="321"/>
    </location>
</feature>
<evidence type="ECO:0008006" key="3">
    <source>
        <dbReference type="Google" id="ProtNLM"/>
    </source>
</evidence>
<sequence>MEIFFWTIAAILVLQLLFVLWNLRQLPQLGGTGAGRLWLDGADGAALDSPPRLSVLIPARNEAERIAACVQAVLAAEPSPLLEVLVLDDQSADGTADVAMLAAQGDARLRVLRGADLPDGWLGKSHACQQLAQEARGEWLLFLDADATLRPGALAAALDTALRQGKGLITGFPHQQTGSWLERLIVPLMNFTIACHLPIRLVRRSADAKFVAAHGAFLLIHAGSYAAIGGHQSFKSKLLDDMELARAVKRAGLPMTLADVSQQVSMRMYTDAAGVWNGYKKNIFAGTGRQIGLLAALGLFYALVYLLPPVMFIAALLAYAAFPAGELANTLAACLLPAAIGWLLAIIIKGAIDHRGRLPLWHALLLPAGIVMLMGIAAASWRAAASGEGYIWKGRRYL</sequence>
<reference evidence="2" key="1">
    <citation type="submission" date="2016-08" db="EMBL/GenBank/DDBJ databases">
        <title>Complete Genome Seqeunce of Paenibacillus sp. BIHB 4019 from tea rhizoplane.</title>
        <authorList>
            <person name="Thakur R."/>
            <person name="Swarnkar M.K."/>
            <person name="Gulati A."/>
        </authorList>
    </citation>
    <scope>NUCLEOTIDE SEQUENCE [LARGE SCALE GENOMIC DNA]</scope>
    <source>
        <strain evidence="2">BIHB4019</strain>
    </source>
</reference>
<keyword evidence="1" id="KW-0472">Membrane</keyword>
<organism evidence="2">
    <name type="scientific">Paenibacillus sp. BIHB 4019</name>
    <dbReference type="NCBI Taxonomy" id="1870819"/>
    <lineage>
        <taxon>Bacteria</taxon>
        <taxon>Bacillati</taxon>
        <taxon>Bacillota</taxon>
        <taxon>Bacilli</taxon>
        <taxon>Bacillales</taxon>
        <taxon>Paenibacillaceae</taxon>
        <taxon>Paenibacillus</taxon>
    </lineage>
</organism>
<dbReference type="EMBL" id="CP016808">
    <property type="protein sequence ID" value="ANY69989.1"/>
    <property type="molecule type" value="Genomic_DNA"/>
</dbReference>
<feature type="transmembrane region" description="Helical" evidence="1">
    <location>
        <begin position="6"/>
        <end position="23"/>
    </location>
</feature>
<gene>
    <name evidence="2" type="ORF">BBD42_28415</name>
</gene>
<feature type="transmembrane region" description="Helical" evidence="1">
    <location>
        <begin position="327"/>
        <end position="348"/>
    </location>
</feature>
<proteinExistence type="predicted"/>
<dbReference type="PANTHER" id="PTHR43646:SF3">
    <property type="entry name" value="SLR1566 PROTEIN"/>
    <property type="match status" value="1"/>
</dbReference>
<dbReference type="PANTHER" id="PTHR43646">
    <property type="entry name" value="GLYCOSYLTRANSFERASE"/>
    <property type="match status" value="1"/>
</dbReference>
<dbReference type="RefSeq" id="WP_099520937.1">
    <property type="nucleotide sequence ID" value="NZ_CP016808.1"/>
</dbReference>
<name>A0A1B2DQL6_9BACL</name>
<dbReference type="AlphaFoldDB" id="A0A1B2DQL6"/>
<dbReference type="InterPro" id="IPR029044">
    <property type="entry name" value="Nucleotide-diphossugar_trans"/>
</dbReference>
<evidence type="ECO:0000313" key="2">
    <source>
        <dbReference type="EMBL" id="ANY69989.1"/>
    </source>
</evidence>
<accession>A0A1B2DQL6</accession>
<dbReference type="SUPFAM" id="SSF53448">
    <property type="entry name" value="Nucleotide-diphospho-sugar transferases"/>
    <property type="match status" value="1"/>
</dbReference>
<keyword evidence="1" id="KW-0812">Transmembrane</keyword>